<gene>
    <name evidence="9" type="primary">LOC111596991</name>
</gene>
<keyword evidence="5 7" id="KW-0472">Membrane</keyword>
<feature type="compositionally biased region" description="Basic residues" evidence="6">
    <location>
        <begin position="100"/>
        <end position="112"/>
    </location>
</feature>
<dbReference type="PANTHER" id="PTHR31733">
    <property type="entry name" value="RIBONUCLEASE KAPPA"/>
    <property type="match status" value="1"/>
</dbReference>
<keyword evidence="3 7" id="KW-0812">Transmembrane</keyword>
<sequence>MICGKKCTLFCLLISIWGAIQLVLMGMSYSLNSLSLIDTLPLKEHYTSLKEFRTDADRLFGDLAIRCYIAAILYALFAIASYLCYCRKKRQQKAKEQPHKSGKKGFKSKRAH</sequence>
<comment type="similarity">
    <text evidence="2">Belongs to the RNase K family.</text>
</comment>
<dbReference type="OrthoDB" id="67317at2759"/>
<evidence type="ECO:0000256" key="4">
    <source>
        <dbReference type="ARBA" id="ARBA00022989"/>
    </source>
</evidence>
<dbReference type="GeneID" id="111596991"/>
<protein>
    <submittedName>
        <fullName evidence="9">Ribonuclease kappa</fullName>
    </submittedName>
</protein>
<keyword evidence="8" id="KW-1185">Reference proteome</keyword>
<dbReference type="KEGG" id="dhe:111596991"/>
<dbReference type="AlphaFoldDB" id="A0A6J1LTU5"/>
<comment type="subcellular location">
    <subcellularLocation>
        <location evidence="1">Membrane</location>
        <topology evidence="1">Multi-pass membrane protein</topology>
    </subcellularLocation>
</comment>
<dbReference type="GO" id="GO:0004521">
    <property type="term" value="F:RNA endonuclease activity"/>
    <property type="evidence" value="ECO:0007669"/>
    <property type="project" value="InterPro"/>
</dbReference>
<feature type="transmembrane region" description="Helical" evidence="7">
    <location>
        <begin position="7"/>
        <end position="31"/>
    </location>
</feature>
<evidence type="ECO:0000313" key="9">
    <source>
        <dbReference type="RefSeq" id="XP_023167250.2"/>
    </source>
</evidence>
<evidence type="ECO:0000256" key="3">
    <source>
        <dbReference type="ARBA" id="ARBA00022692"/>
    </source>
</evidence>
<name>A0A6J1LTU5_DROHY</name>
<dbReference type="InterPro" id="IPR026770">
    <property type="entry name" value="RNase_K"/>
</dbReference>
<evidence type="ECO:0000256" key="5">
    <source>
        <dbReference type="ARBA" id="ARBA00023136"/>
    </source>
</evidence>
<feature type="transmembrane region" description="Helical" evidence="7">
    <location>
        <begin position="63"/>
        <end position="85"/>
    </location>
</feature>
<evidence type="ECO:0000313" key="8">
    <source>
        <dbReference type="Proteomes" id="UP000504633"/>
    </source>
</evidence>
<accession>A0A6J1LTU5</accession>
<keyword evidence="4 7" id="KW-1133">Transmembrane helix</keyword>
<reference evidence="9" key="1">
    <citation type="submission" date="2025-08" db="UniProtKB">
        <authorList>
            <consortium name="RefSeq"/>
        </authorList>
    </citation>
    <scope>IDENTIFICATION</scope>
    <source>
        <strain evidence="9">15085-1641.00</strain>
        <tissue evidence="9">Whole body</tissue>
    </source>
</reference>
<feature type="region of interest" description="Disordered" evidence="6">
    <location>
        <begin position="92"/>
        <end position="112"/>
    </location>
</feature>
<dbReference type="GO" id="GO:0016020">
    <property type="term" value="C:membrane"/>
    <property type="evidence" value="ECO:0007669"/>
    <property type="project" value="UniProtKB-SubCell"/>
</dbReference>
<evidence type="ECO:0000256" key="2">
    <source>
        <dbReference type="ARBA" id="ARBA00008458"/>
    </source>
</evidence>
<dbReference type="Proteomes" id="UP000504633">
    <property type="component" value="Unplaced"/>
</dbReference>
<evidence type="ECO:0000256" key="1">
    <source>
        <dbReference type="ARBA" id="ARBA00004141"/>
    </source>
</evidence>
<proteinExistence type="inferred from homology"/>
<dbReference type="RefSeq" id="XP_023167250.2">
    <property type="nucleotide sequence ID" value="XM_023311482.2"/>
</dbReference>
<evidence type="ECO:0000256" key="7">
    <source>
        <dbReference type="SAM" id="Phobius"/>
    </source>
</evidence>
<evidence type="ECO:0000256" key="6">
    <source>
        <dbReference type="SAM" id="MobiDB-lite"/>
    </source>
</evidence>
<organism evidence="8 9">
    <name type="scientific">Drosophila hydei</name>
    <name type="common">Fruit fly</name>
    <dbReference type="NCBI Taxonomy" id="7224"/>
    <lineage>
        <taxon>Eukaryota</taxon>
        <taxon>Metazoa</taxon>
        <taxon>Ecdysozoa</taxon>
        <taxon>Arthropoda</taxon>
        <taxon>Hexapoda</taxon>
        <taxon>Insecta</taxon>
        <taxon>Pterygota</taxon>
        <taxon>Neoptera</taxon>
        <taxon>Endopterygota</taxon>
        <taxon>Diptera</taxon>
        <taxon>Brachycera</taxon>
        <taxon>Muscomorpha</taxon>
        <taxon>Ephydroidea</taxon>
        <taxon>Drosophilidae</taxon>
        <taxon>Drosophila</taxon>
    </lineage>
</organism>